<proteinExistence type="predicted"/>
<keyword evidence="1" id="KW-0472">Membrane</keyword>
<protein>
    <submittedName>
        <fullName evidence="2">Uncharacterized protein</fullName>
    </submittedName>
</protein>
<gene>
    <name evidence="2" type="ORF">BN13_350003</name>
</gene>
<evidence type="ECO:0000256" key="1">
    <source>
        <dbReference type="SAM" id="Phobius"/>
    </source>
</evidence>
<dbReference type="Gene3D" id="1.20.1260.100">
    <property type="entry name" value="TspO/MBR protein"/>
    <property type="match status" value="1"/>
</dbReference>
<feature type="transmembrane region" description="Helical" evidence="1">
    <location>
        <begin position="211"/>
        <end position="230"/>
    </location>
</feature>
<dbReference type="Proteomes" id="UP000035720">
    <property type="component" value="Unassembled WGS sequence"/>
</dbReference>
<accession>A0A077MBS7</accession>
<dbReference type="OrthoDB" id="5189031at2"/>
<sequence>MSTSTLAQSVLGRRITVTVAEIFCIIGTLVGVGVLGGPEVQQAAGGALAADATYIAPAVGAFSIWTPIYLGLAAYTIWQWFGIGDTVRHREIGWLAAATMVLNALWLLVVRAGWLWISVLVIVALVLTLGVLMGRLTRHPARSRLDQVITDGTFGLYLGWVSVATCANIAATLVDAGWSPAKPLIEIITVAVLAVAAAIGLMYVRALGPRVGVAFALAWGLTWIAVGRLTVLPESVIVGVAAALAAVVIVGANLLASRSTRHLASERLA</sequence>
<feature type="transmembrane region" description="Helical" evidence="1">
    <location>
        <begin position="154"/>
        <end position="178"/>
    </location>
</feature>
<feature type="transmembrane region" description="Helical" evidence="1">
    <location>
        <begin position="236"/>
        <end position="256"/>
    </location>
</feature>
<organism evidence="2 3">
    <name type="scientific">Nostocoides jenkinsii Ben 74</name>
    <dbReference type="NCBI Taxonomy" id="1193518"/>
    <lineage>
        <taxon>Bacteria</taxon>
        <taxon>Bacillati</taxon>
        <taxon>Actinomycetota</taxon>
        <taxon>Actinomycetes</taxon>
        <taxon>Micrococcales</taxon>
        <taxon>Intrasporangiaceae</taxon>
        <taxon>Nostocoides</taxon>
    </lineage>
</organism>
<feature type="transmembrane region" description="Helical" evidence="1">
    <location>
        <begin position="15"/>
        <end position="35"/>
    </location>
</feature>
<keyword evidence="1" id="KW-0812">Transmembrane</keyword>
<feature type="transmembrane region" description="Helical" evidence="1">
    <location>
        <begin position="55"/>
        <end position="80"/>
    </location>
</feature>
<feature type="transmembrane region" description="Helical" evidence="1">
    <location>
        <begin position="184"/>
        <end position="204"/>
    </location>
</feature>
<feature type="transmembrane region" description="Helical" evidence="1">
    <location>
        <begin position="115"/>
        <end position="133"/>
    </location>
</feature>
<comment type="caution">
    <text evidence="2">The sequence shown here is derived from an EMBL/GenBank/DDBJ whole genome shotgun (WGS) entry which is preliminary data.</text>
</comment>
<keyword evidence="3" id="KW-1185">Reference proteome</keyword>
<name>A0A077MBS7_9MICO</name>
<dbReference type="AlphaFoldDB" id="A0A077MBS7"/>
<evidence type="ECO:0000313" key="3">
    <source>
        <dbReference type="Proteomes" id="UP000035720"/>
    </source>
</evidence>
<dbReference type="EMBL" id="CAJC01000145">
    <property type="protein sequence ID" value="CCI53305.1"/>
    <property type="molecule type" value="Genomic_DNA"/>
</dbReference>
<evidence type="ECO:0000313" key="2">
    <source>
        <dbReference type="EMBL" id="CCI53305.1"/>
    </source>
</evidence>
<dbReference type="STRING" id="1193518.BN13_350003"/>
<reference evidence="2 3" key="1">
    <citation type="journal article" date="2013" name="ISME J.">
        <title>A metabolic model for members of the genus Tetrasphaera involved in enhanced biological phosphorus removal.</title>
        <authorList>
            <person name="Kristiansen R."/>
            <person name="Nguyen H.T.T."/>
            <person name="Saunders A.M."/>
            <person name="Nielsen J.L."/>
            <person name="Wimmer R."/>
            <person name="Le V.Q."/>
            <person name="McIlroy S.J."/>
            <person name="Petrovski S."/>
            <person name="Seviour R.J."/>
            <person name="Calteau A."/>
            <person name="Nielsen K.L."/>
            <person name="Nielsen P.H."/>
        </authorList>
    </citation>
    <scope>NUCLEOTIDE SEQUENCE [LARGE SCALE GENOMIC DNA]</scope>
    <source>
        <strain evidence="2 3">Ben 74</strain>
    </source>
</reference>
<keyword evidence="1" id="KW-1133">Transmembrane helix</keyword>
<dbReference type="RefSeq" id="WP_048545540.1">
    <property type="nucleotide sequence ID" value="NZ_HF571038.1"/>
</dbReference>
<dbReference type="InterPro" id="IPR038330">
    <property type="entry name" value="TspO/MBR-related_sf"/>
</dbReference>